<sequence>MLNRVFPNIGESRLTELFTIIHINWHTFEKNTLAATLIYNQLTKLSHITDIPINHGFIKTSRIYSLRDQFSCELAAMEVAVQVALVRHAFGRTYATDIFEDWRAGPSFKVRFETAFWLEPVATATGIAADSQRQFRLYQSLERPANR</sequence>
<gene>
    <name evidence="1" type="ORF">DY78_GL001078</name>
</gene>
<reference evidence="1 2" key="1">
    <citation type="journal article" date="2015" name="Genome Announc.">
        <title>Expanding the biotechnology potential of lactobacilli through comparative genomics of 213 strains and associated genera.</title>
        <authorList>
            <person name="Sun Z."/>
            <person name="Harris H.M."/>
            <person name="McCann A."/>
            <person name="Guo C."/>
            <person name="Argimon S."/>
            <person name="Zhang W."/>
            <person name="Yang X."/>
            <person name="Jeffery I.B."/>
            <person name="Cooney J.C."/>
            <person name="Kagawa T.F."/>
            <person name="Liu W."/>
            <person name="Song Y."/>
            <person name="Salvetti E."/>
            <person name="Wrobel A."/>
            <person name="Rasinkangas P."/>
            <person name="Parkhill J."/>
            <person name="Rea M.C."/>
            <person name="O'Sullivan O."/>
            <person name="Ritari J."/>
            <person name="Douillard F.P."/>
            <person name="Paul Ross R."/>
            <person name="Yang R."/>
            <person name="Briner A.E."/>
            <person name="Felis G.E."/>
            <person name="de Vos W.M."/>
            <person name="Barrangou R."/>
            <person name="Klaenhammer T.R."/>
            <person name="Caufield P.W."/>
            <person name="Cui Y."/>
            <person name="Zhang H."/>
            <person name="O'Toole P.W."/>
        </authorList>
    </citation>
    <scope>NUCLEOTIDE SEQUENCE [LARGE SCALE GENOMIC DNA]</scope>
    <source>
        <strain evidence="1 2">DSM 21115</strain>
    </source>
</reference>
<name>A0A0R2NSA8_9LACO</name>
<keyword evidence="2" id="KW-1185">Reference proteome</keyword>
<comment type="caution">
    <text evidence="1">The sequence shown here is derived from an EMBL/GenBank/DDBJ whole genome shotgun (WGS) entry which is preliminary data.</text>
</comment>
<dbReference type="EMBL" id="AYGX02000140">
    <property type="protein sequence ID" value="KRO26106.1"/>
    <property type="molecule type" value="Genomic_DNA"/>
</dbReference>
<evidence type="ECO:0000313" key="1">
    <source>
        <dbReference type="EMBL" id="KRO26106.1"/>
    </source>
</evidence>
<proteinExistence type="predicted"/>
<protein>
    <submittedName>
        <fullName evidence="1">Uncharacterized protein</fullName>
    </submittedName>
</protein>
<evidence type="ECO:0000313" key="2">
    <source>
        <dbReference type="Proteomes" id="UP000050920"/>
    </source>
</evidence>
<dbReference type="AlphaFoldDB" id="A0A0R2NSA8"/>
<dbReference type="Proteomes" id="UP000050920">
    <property type="component" value="Unassembled WGS sequence"/>
</dbReference>
<accession>A0A0R2NSA8</accession>
<organism evidence="1 2">
    <name type="scientific">Lactiplantibacillus fabifermentans DSM 21115</name>
    <dbReference type="NCBI Taxonomy" id="1413187"/>
    <lineage>
        <taxon>Bacteria</taxon>
        <taxon>Bacillati</taxon>
        <taxon>Bacillota</taxon>
        <taxon>Bacilli</taxon>
        <taxon>Lactobacillales</taxon>
        <taxon>Lactobacillaceae</taxon>
        <taxon>Lactiplantibacillus</taxon>
    </lineage>
</organism>